<dbReference type="EMBL" id="UINC01021525">
    <property type="protein sequence ID" value="SVA89253.1"/>
    <property type="molecule type" value="Genomic_DNA"/>
</dbReference>
<gene>
    <name evidence="1" type="ORF">METZ01_LOCUS142107</name>
</gene>
<protein>
    <submittedName>
        <fullName evidence="1">Uncharacterized protein</fullName>
    </submittedName>
</protein>
<feature type="non-terminal residue" evidence="1">
    <location>
        <position position="1"/>
    </location>
</feature>
<organism evidence="1">
    <name type="scientific">marine metagenome</name>
    <dbReference type="NCBI Taxonomy" id="408172"/>
    <lineage>
        <taxon>unclassified sequences</taxon>
        <taxon>metagenomes</taxon>
        <taxon>ecological metagenomes</taxon>
    </lineage>
</organism>
<sequence length="320" mass="37312">VILIAILQTALVHTQDISFIRYYANDKDFIANVPMKASNRRGYDHLAAYFNDRNLPVKVEYYLSNGSLNKREVMEYNKEKELIRKGEVNSKGQYIKLVVYSNNEPWSEEYQKSNYSEKERINFTDQRSTFFIPRGEHVTQIVFETIDGLQYGKIELDYDYLNFLSEERWRELPSGKVIRQFNYKFDLLSDVTQIWEYGKNGELISEVALDMVPADQLYKTPPPRTGNILDEYDIIAKEIKEKRIITSKKPIIPYTENDQLVLKTGQALEVDYVGTNQNGIQFRLGDSEGLLTVPFDNVRSLTSRMGDVIYPEAIEYRKSQ</sequence>
<reference evidence="1" key="1">
    <citation type="submission" date="2018-05" db="EMBL/GenBank/DDBJ databases">
        <authorList>
            <person name="Lanie J.A."/>
            <person name="Ng W.-L."/>
            <person name="Kazmierczak K.M."/>
            <person name="Andrzejewski T.M."/>
            <person name="Davidsen T.M."/>
            <person name="Wayne K.J."/>
            <person name="Tettelin H."/>
            <person name="Glass J.I."/>
            <person name="Rusch D."/>
            <person name="Podicherti R."/>
            <person name="Tsui H.-C.T."/>
            <person name="Winkler M.E."/>
        </authorList>
    </citation>
    <scope>NUCLEOTIDE SEQUENCE</scope>
</reference>
<accession>A0A381ZKG8</accession>
<dbReference type="AlphaFoldDB" id="A0A381ZKG8"/>
<name>A0A381ZKG8_9ZZZZ</name>
<proteinExistence type="predicted"/>
<evidence type="ECO:0000313" key="1">
    <source>
        <dbReference type="EMBL" id="SVA89253.1"/>
    </source>
</evidence>